<evidence type="ECO:0000313" key="17">
    <source>
        <dbReference type="Proteomes" id="UP000014977"/>
    </source>
</evidence>
<dbReference type="Pfam" id="PF03588">
    <property type="entry name" value="Leu_Phe_trans"/>
    <property type="match status" value="1"/>
</dbReference>
<dbReference type="InterPro" id="IPR004616">
    <property type="entry name" value="Leu/Phe-tRNA_Trfase"/>
</dbReference>
<dbReference type="InterPro" id="IPR042221">
    <property type="entry name" value="Leu/Phe-tRNA_Trfase_N"/>
</dbReference>
<reference evidence="16 17" key="1">
    <citation type="journal article" date="2013" name="Genome Announc.">
        <title>Draft genome sequences for three mercury-methylating, sulfate-reducing bacteria.</title>
        <authorList>
            <person name="Brown S.D."/>
            <person name="Hurt R.A.Jr."/>
            <person name="Gilmour C.C."/>
            <person name="Elias D.A."/>
        </authorList>
    </citation>
    <scope>NUCLEOTIDE SEQUENCE [LARGE SCALE GENOMIC DNA]</scope>
    <source>
        <strain evidence="16 17">DSM 2059</strain>
    </source>
</reference>
<dbReference type="SUPFAM" id="SSF55729">
    <property type="entry name" value="Acyl-CoA N-acyltransferases (Nat)"/>
    <property type="match status" value="1"/>
</dbReference>
<evidence type="ECO:0000256" key="6">
    <source>
        <dbReference type="ARBA" id="ARBA00050652"/>
    </source>
</evidence>
<dbReference type="OrthoDB" id="9790282at2"/>
<comment type="subcellular location">
    <subcellularLocation>
        <location evidence="1 15">Cytoplasm</location>
    </subcellularLocation>
</comment>
<evidence type="ECO:0000256" key="15">
    <source>
        <dbReference type="HAMAP-Rule" id="MF_00688"/>
    </source>
</evidence>
<evidence type="ECO:0000256" key="9">
    <source>
        <dbReference type="ARBA" id="ARBA00061535"/>
    </source>
</evidence>
<evidence type="ECO:0000256" key="14">
    <source>
        <dbReference type="ARBA" id="ARBA00083640"/>
    </source>
</evidence>
<accession>S7U6L9</accession>
<dbReference type="PANTHER" id="PTHR30098">
    <property type="entry name" value="LEUCYL/PHENYLALANYL-TRNA--PROTEIN TRANSFERASE"/>
    <property type="match status" value="1"/>
</dbReference>
<gene>
    <name evidence="15" type="primary">aat</name>
    <name evidence="16" type="ORF">dsmv_1033</name>
</gene>
<dbReference type="eggNOG" id="COG2360">
    <property type="taxonomic scope" value="Bacteria"/>
</dbReference>
<keyword evidence="2 15" id="KW-0963">Cytoplasm</keyword>
<dbReference type="Gene3D" id="3.40.630.70">
    <property type="entry name" value="Leucyl/phenylalanyl-tRNA-protein transferase, C-terminal domain"/>
    <property type="match status" value="1"/>
</dbReference>
<comment type="similarity">
    <text evidence="9 15">Belongs to the L/F-transferase family.</text>
</comment>
<proteinExistence type="inferred from homology"/>
<dbReference type="GO" id="GO:0005737">
    <property type="term" value="C:cytoplasm"/>
    <property type="evidence" value="ECO:0007669"/>
    <property type="project" value="UniProtKB-SubCell"/>
</dbReference>
<evidence type="ECO:0000256" key="13">
    <source>
        <dbReference type="ARBA" id="ARBA00077165"/>
    </source>
</evidence>
<dbReference type="FunFam" id="3.30.70.3550:FF:000001">
    <property type="entry name" value="Leucyl/phenylalanyl-tRNA--protein transferase"/>
    <property type="match status" value="1"/>
</dbReference>
<dbReference type="GO" id="GO:0008914">
    <property type="term" value="F:leucyl-tRNA--protein transferase activity"/>
    <property type="evidence" value="ECO:0007669"/>
    <property type="project" value="UniProtKB-UniRule"/>
</dbReference>
<dbReference type="AlphaFoldDB" id="S7U6L9"/>
<protein>
    <recommendedName>
        <fullName evidence="11 15">Leucyl/phenylalanyl-tRNA--protein transferase</fullName>
        <ecNumber evidence="10 15">2.3.2.6</ecNumber>
    </recommendedName>
    <alternativeName>
        <fullName evidence="12 15">L/F-transferase</fullName>
    </alternativeName>
    <alternativeName>
        <fullName evidence="13 15">Leucyltransferase</fullName>
    </alternativeName>
    <alternativeName>
        <fullName evidence="14 15">Phenyalanyltransferase</fullName>
    </alternativeName>
</protein>
<comment type="caution">
    <text evidence="16">The sequence shown here is derived from an EMBL/GenBank/DDBJ whole genome shotgun (WGS) entry which is preliminary data.</text>
</comment>
<comment type="catalytic activity">
    <reaction evidence="6 15">
        <text>N-terminal L-arginyl-[protein] + L-leucyl-tRNA(Leu) = N-terminal L-leucyl-L-arginyl-[protein] + tRNA(Leu) + H(+)</text>
        <dbReference type="Rhea" id="RHEA:50416"/>
        <dbReference type="Rhea" id="RHEA-COMP:9613"/>
        <dbReference type="Rhea" id="RHEA-COMP:9622"/>
        <dbReference type="Rhea" id="RHEA-COMP:12672"/>
        <dbReference type="Rhea" id="RHEA-COMP:12673"/>
        <dbReference type="ChEBI" id="CHEBI:15378"/>
        <dbReference type="ChEBI" id="CHEBI:64719"/>
        <dbReference type="ChEBI" id="CHEBI:78442"/>
        <dbReference type="ChEBI" id="CHEBI:78494"/>
        <dbReference type="ChEBI" id="CHEBI:133044"/>
        <dbReference type="EC" id="2.3.2.6"/>
    </reaction>
</comment>
<sequence length="245" mass="27904">MPVFELSDKLGFPPPHLAEREGLLAVGGDLSLPRLILAYKKGIFPWYSEYDPIIWWSPDPRLVLYPDRMNVSKSLKKILKQGRFQITLDLAFDRVIRECAVVRTEAGQGTWLVEEMIQAYILLHQAGYAHSVEAWSDGKLAGGLYGVSLGACFFGESMFTRVSNASKAAFVTLVRQLKKWEFDMIDCQVRTDHLVRLGAEEIPRKIFLKSLEKCLAVKTRRGRWRFDDATPAFDNEHRSQGVVEL</sequence>
<evidence type="ECO:0000256" key="11">
    <source>
        <dbReference type="ARBA" id="ARBA00074372"/>
    </source>
</evidence>
<name>S7U6L9_DESML</name>
<dbReference type="PANTHER" id="PTHR30098:SF2">
    <property type="entry name" value="LEUCYL_PHENYLALANYL-TRNA--PROTEIN TRANSFERASE"/>
    <property type="match status" value="1"/>
</dbReference>
<dbReference type="InterPro" id="IPR016181">
    <property type="entry name" value="Acyl_CoA_acyltransferase"/>
</dbReference>
<keyword evidence="4 15" id="KW-0012">Acyltransferase</keyword>
<dbReference type="InterPro" id="IPR042203">
    <property type="entry name" value="Leu/Phe-tRNA_Trfase_C"/>
</dbReference>
<dbReference type="RefSeq" id="WP_020875224.1">
    <property type="nucleotide sequence ID" value="NZ_ATHJ01000011.1"/>
</dbReference>
<evidence type="ECO:0000256" key="2">
    <source>
        <dbReference type="ARBA" id="ARBA00022490"/>
    </source>
</evidence>
<evidence type="ECO:0000256" key="1">
    <source>
        <dbReference type="ARBA" id="ARBA00004496"/>
    </source>
</evidence>
<dbReference type="STRING" id="897.B2D07_12070"/>
<evidence type="ECO:0000256" key="12">
    <source>
        <dbReference type="ARBA" id="ARBA00077136"/>
    </source>
</evidence>
<keyword evidence="17" id="KW-1185">Reference proteome</keyword>
<evidence type="ECO:0000256" key="8">
    <source>
        <dbReference type="ARBA" id="ARBA00054043"/>
    </source>
</evidence>
<dbReference type="EC" id="2.3.2.6" evidence="10 15"/>
<comment type="catalytic activity">
    <reaction evidence="7 15">
        <text>N-terminal L-lysyl-[protein] + L-leucyl-tRNA(Leu) = N-terminal L-leucyl-L-lysyl-[protein] + tRNA(Leu) + H(+)</text>
        <dbReference type="Rhea" id="RHEA:12340"/>
        <dbReference type="Rhea" id="RHEA-COMP:9613"/>
        <dbReference type="Rhea" id="RHEA-COMP:9622"/>
        <dbReference type="Rhea" id="RHEA-COMP:12670"/>
        <dbReference type="Rhea" id="RHEA-COMP:12671"/>
        <dbReference type="ChEBI" id="CHEBI:15378"/>
        <dbReference type="ChEBI" id="CHEBI:65249"/>
        <dbReference type="ChEBI" id="CHEBI:78442"/>
        <dbReference type="ChEBI" id="CHEBI:78494"/>
        <dbReference type="ChEBI" id="CHEBI:133043"/>
        <dbReference type="EC" id="2.3.2.6"/>
    </reaction>
</comment>
<organism evidence="16 17">
    <name type="scientific">Desulfococcus multivorans DSM 2059</name>
    <dbReference type="NCBI Taxonomy" id="1121405"/>
    <lineage>
        <taxon>Bacteria</taxon>
        <taxon>Pseudomonadati</taxon>
        <taxon>Thermodesulfobacteriota</taxon>
        <taxon>Desulfobacteria</taxon>
        <taxon>Desulfobacterales</taxon>
        <taxon>Desulfococcaceae</taxon>
        <taxon>Desulfococcus</taxon>
    </lineage>
</organism>
<evidence type="ECO:0000256" key="10">
    <source>
        <dbReference type="ARBA" id="ARBA00066767"/>
    </source>
</evidence>
<dbReference type="GO" id="GO:0030163">
    <property type="term" value="P:protein catabolic process"/>
    <property type="evidence" value="ECO:0007669"/>
    <property type="project" value="UniProtKB-UniRule"/>
</dbReference>
<dbReference type="EMBL" id="ATHJ01000011">
    <property type="protein sequence ID" value="EPR44997.1"/>
    <property type="molecule type" value="Genomic_DNA"/>
</dbReference>
<dbReference type="FunFam" id="3.40.630.70:FF:000001">
    <property type="entry name" value="Leucyl/phenylalanyl-tRNA--protein transferase"/>
    <property type="match status" value="1"/>
</dbReference>
<keyword evidence="3 15" id="KW-0808">Transferase</keyword>
<comment type="function">
    <text evidence="8 15">Functions in the N-end rule pathway of protein degradation where it conjugates Leu, Phe and, less efficiently, Met from aminoacyl-tRNAs to the N-termini of proteins containing an N-terminal arginine or lysine.</text>
</comment>
<dbReference type="HAMAP" id="MF_00688">
    <property type="entry name" value="Leu_Phe_trans"/>
    <property type="match status" value="1"/>
</dbReference>
<dbReference type="Gene3D" id="3.30.70.3550">
    <property type="entry name" value="Leucyl/phenylalanyl-tRNA-protein transferase, N-terminal domain"/>
    <property type="match status" value="1"/>
</dbReference>
<evidence type="ECO:0000256" key="5">
    <source>
        <dbReference type="ARBA" id="ARBA00050607"/>
    </source>
</evidence>
<dbReference type="PATRIC" id="fig|1121405.3.peg.196"/>
<evidence type="ECO:0000256" key="4">
    <source>
        <dbReference type="ARBA" id="ARBA00023315"/>
    </source>
</evidence>
<evidence type="ECO:0000256" key="3">
    <source>
        <dbReference type="ARBA" id="ARBA00022679"/>
    </source>
</evidence>
<dbReference type="NCBIfam" id="TIGR00667">
    <property type="entry name" value="aat"/>
    <property type="match status" value="1"/>
</dbReference>
<comment type="catalytic activity">
    <reaction evidence="5 15">
        <text>L-phenylalanyl-tRNA(Phe) + an N-terminal L-alpha-aminoacyl-[protein] = an N-terminal L-phenylalanyl-L-alpha-aminoacyl-[protein] + tRNA(Phe)</text>
        <dbReference type="Rhea" id="RHEA:43632"/>
        <dbReference type="Rhea" id="RHEA-COMP:9668"/>
        <dbReference type="Rhea" id="RHEA-COMP:9699"/>
        <dbReference type="Rhea" id="RHEA-COMP:10636"/>
        <dbReference type="Rhea" id="RHEA-COMP:10637"/>
        <dbReference type="ChEBI" id="CHEBI:78442"/>
        <dbReference type="ChEBI" id="CHEBI:78531"/>
        <dbReference type="ChEBI" id="CHEBI:78597"/>
        <dbReference type="ChEBI" id="CHEBI:83561"/>
        <dbReference type="EC" id="2.3.2.6"/>
    </reaction>
</comment>
<evidence type="ECO:0000256" key="7">
    <source>
        <dbReference type="ARBA" id="ARBA00051538"/>
    </source>
</evidence>
<evidence type="ECO:0000313" key="16">
    <source>
        <dbReference type="EMBL" id="EPR44997.1"/>
    </source>
</evidence>
<dbReference type="Proteomes" id="UP000014977">
    <property type="component" value="Unassembled WGS sequence"/>
</dbReference>